<comment type="caution">
    <text evidence="14">The sequence shown here is derived from an EMBL/GenBank/DDBJ whole genome shotgun (WGS) entry which is preliminary data.</text>
</comment>
<dbReference type="Gene3D" id="2.70.98.10">
    <property type="match status" value="1"/>
</dbReference>
<feature type="chain" id="PRO_5042033225" description="rhamnogalacturonan endolyase" evidence="11">
    <location>
        <begin position="20"/>
        <end position="639"/>
    </location>
</feature>
<keyword evidence="5" id="KW-0964">Secreted</keyword>
<dbReference type="InterPro" id="IPR029411">
    <property type="entry name" value="RG-lyase_III"/>
</dbReference>
<evidence type="ECO:0000256" key="3">
    <source>
        <dbReference type="ARBA" id="ARBA00010418"/>
    </source>
</evidence>
<comment type="catalytic activity">
    <reaction evidence="1">
        <text>Endotype eliminative cleavage of L-alpha-rhamnopyranosyl-(1-&gt;4)-alpha-D-galactopyranosyluronic acid bonds of rhamnogalacturonan I domains in ramified hairy regions of pectin leaving L-rhamnopyranose at the reducing end and 4-deoxy-4,5-unsaturated D-galactopyranosyluronic acid at the non-reducing end.</text>
        <dbReference type="EC" id="4.2.2.23"/>
    </reaction>
</comment>
<keyword evidence="9" id="KW-0119">Carbohydrate metabolism</keyword>
<dbReference type="PANTHER" id="PTHR32018:SF9">
    <property type="entry name" value="RHAMNOGALACTURONATE LYASE B"/>
    <property type="match status" value="1"/>
</dbReference>
<dbReference type="GO" id="GO:0102210">
    <property type="term" value="F:rhamnogalacturonan endolyase activity"/>
    <property type="evidence" value="ECO:0007669"/>
    <property type="project" value="UniProtKB-EC"/>
</dbReference>
<evidence type="ECO:0000256" key="2">
    <source>
        <dbReference type="ARBA" id="ARBA00004613"/>
    </source>
</evidence>
<dbReference type="GO" id="GO:0000272">
    <property type="term" value="P:polysaccharide catabolic process"/>
    <property type="evidence" value="ECO:0007669"/>
    <property type="project" value="UniProtKB-KW"/>
</dbReference>
<evidence type="ECO:0000256" key="9">
    <source>
        <dbReference type="ARBA" id="ARBA00023277"/>
    </source>
</evidence>
<dbReference type="GO" id="GO:0005576">
    <property type="term" value="C:extracellular region"/>
    <property type="evidence" value="ECO:0007669"/>
    <property type="project" value="UniProtKB-SubCell"/>
</dbReference>
<evidence type="ECO:0000256" key="7">
    <source>
        <dbReference type="ARBA" id="ARBA00023180"/>
    </source>
</evidence>
<sequence>MALLLLTTLTASLVSLAYAVQVSQTASTITFSNSELSFDLLTSNGYIRNIVFRNTSLLGPPTGLSAQVYTDWPSNAFGLIANNSRQIIEGSDYAGIVITDNNTAAGSLVQRSWFLRDGEAGLHSFVRLNYYNATVESLGALGEVRTMFRPNPDDAPWTHIVTNSEQYATHPSDEALANEIQVQDATWYIGNTPNDPYVLEEGDYWTKYSFADNQTNKARGLFGGGQNNESLGAWWVINQKDTFFGGPSHFDLMVDGIIYNKLSTGHGGAASPNVTTGFDRTFGPQFLYFNHGSNATLLELLADAEKYADPTWNAEFYDAIAPNVVGYVPTSGRGSVSGKVALPDGASKVVVALSANGVDLQDSAEDIHAYQYWVEDVELQGGVFEIGRVKVGTYRLTVYATGIFGDFTLDDVVVEAGNMTALDVAWTADSAGTELWRIGTPDRSAGEFRNGWEKDYTRLNHPANRSYWGAWDFPTQFPTGVNFTVGKSDVGQDWNYIHWSQYGGTFTRPGIVTTNVNAWQINFDLAYPPPASVNATLTILLAGAATSSGNTGVVQGAWPFVPISISINEQNEPFVWTITPQESGSCGVRSAISCYLLSNKFVFPGTWLNAGHNNFIIALPVNVSGIYIQYDALRLEIQE</sequence>
<dbReference type="InterPro" id="IPR029413">
    <property type="entry name" value="RG-lyase_II"/>
</dbReference>
<dbReference type="Gene3D" id="2.60.40.1120">
    <property type="entry name" value="Carboxypeptidase-like, regulatory domain"/>
    <property type="match status" value="1"/>
</dbReference>
<dbReference type="CDD" id="cd10316">
    <property type="entry name" value="RGL4_M"/>
    <property type="match status" value="1"/>
</dbReference>
<dbReference type="SUPFAM" id="SSF74650">
    <property type="entry name" value="Galactose mutarotase-like"/>
    <property type="match status" value="1"/>
</dbReference>
<dbReference type="InterPro" id="IPR014718">
    <property type="entry name" value="GH-type_carb-bd"/>
</dbReference>
<proteinExistence type="inferred from homology"/>
<dbReference type="Pfam" id="PF14686">
    <property type="entry name" value="fn3_3"/>
    <property type="match status" value="1"/>
</dbReference>
<comment type="similarity">
    <text evidence="3">Belongs to the polysaccharide lyase 4 family.</text>
</comment>
<evidence type="ECO:0000256" key="1">
    <source>
        <dbReference type="ARBA" id="ARBA00001324"/>
    </source>
</evidence>
<comment type="subcellular location">
    <subcellularLocation>
        <location evidence="2">Secreted</location>
    </subcellularLocation>
</comment>
<dbReference type="GO" id="GO:0030246">
    <property type="term" value="F:carbohydrate binding"/>
    <property type="evidence" value="ECO:0007669"/>
    <property type="project" value="InterPro"/>
</dbReference>
<dbReference type="InterPro" id="IPR051850">
    <property type="entry name" value="Polysacch_Lyase_4"/>
</dbReference>
<keyword evidence="6 11" id="KW-0732">Signal</keyword>
<feature type="domain" description="Rhamnogalacturonan lyase" evidence="13">
    <location>
        <begin position="343"/>
        <end position="421"/>
    </location>
</feature>
<dbReference type="EC" id="4.2.2.23" evidence="4"/>
<dbReference type="AlphaFoldDB" id="A0AAD7BE21"/>
<evidence type="ECO:0000256" key="6">
    <source>
        <dbReference type="ARBA" id="ARBA00022729"/>
    </source>
</evidence>
<evidence type="ECO:0000313" key="14">
    <source>
        <dbReference type="EMBL" id="KAJ7617816.1"/>
    </source>
</evidence>
<evidence type="ECO:0000259" key="12">
    <source>
        <dbReference type="Pfam" id="PF14683"/>
    </source>
</evidence>
<evidence type="ECO:0000256" key="11">
    <source>
        <dbReference type="SAM" id="SignalP"/>
    </source>
</evidence>
<keyword evidence="10" id="KW-0624">Polysaccharide degradation</keyword>
<dbReference type="InterPro" id="IPR008979">
    <property type="entry name" value="Galactose-bd-like_sf"/>
</dbReference>
<dbReference type="Gene3D" id="2.60.120.260">
    <property type="entry name" value="Galactose-binding domain-like"/>
    <property type="match status" value="1"/>
</dbReference>
<dbReference type="SUPFAM" id="SSF49785">
    <property type="entry name" value="Galactose-binding domain-like"/>
    <property type="match status" value="1"/>
</dbReference>
<dbReference type="Proteomes" id="UP001221142">
    <property type="component" value="Unassembled WGS sequence"/>
</dbReference>
<gene>
    <name evidence="14" type="ORF">FB45DRAFT_932746</name>
</gene>
<evidence type="ECO:0000256" key="4">
    <source>
        <dbReference type="ARBA" id="ARBA00012437"/>
    </source>
</evidence>
<dbReference type="InterPro" id="IPR013784">
    <property type="entry name" value="Carb-bd-like_fold"/>
</dbReference>
<feature type="domain" description="Rhamnogalacturonan lyase" evidence="12">
    <location>
        <begin position="434"/>
        <end position="635"/>
    </location>
</feature>
<evidence type="ECO:0000259" key="13">
    <source>
        <dbReference type="Pfam" id="PF14686"/>
    </source>
</evidence>
<dbReference type="EMBL" id="JARKIF010000020">
    <property type="protein sequence ID" value="KAJ7617816.1"/>
    <property type="molecule type" value="Genomic_DNA"/>
</dbReference>
<evidence type="ECO:0000256" key="5">
    <source>
        <dbReference type="ARBA" id="ARBA00022525"/>
    </source>
</evidence>
<dbReference type="Pfam" id="PF14683">
    <property type="entry name" value="CBM-like"/>
    <property type="match status" value="1"/>
</dbReference>
<reference evidence="14" key="1">
    <citation type="submission" date="2023-03" db="EMBL/GenBank/DDBJ databases">
        <title>Massive genome expansion in bonnet fungi (Mycena s.s.) driven by repeated elements and novel gene families across ecological guilds.</title>
        <authorList>
            <consortium name="Lawrence Berkeley National Laboratory"/>
            <person name="Harder C.B."/>
            <person name="Miyauchi S."/>
            <person name="Viragh M."/>
            <person name="Kuo A."/>
            <person name="Thoen E."/>
            <person name="Andreopoulos B."/>
            <person name="Lu D."/>
            <person name="Skrede I."/>
            <person name="Drula E."/>
            <person name="Henrissat B."/>
            <person name="Morin E."/>
            <person name="Kohler A."/>
            <person name="Barry K."/>
            <person name="LaButti K."/>
            <person name="Morin E."/>
            <person name="Salamov A."/>
            <person name="Lipzen A."/>
            <person name="Mereny Z."/>
            <person name="Hegedus B."/>
            <person name="Baldrian P."/>
            <person name="Stursova M."/>
            <person name="Weitz H."/>
            <person name="Taylor A."/>
            <person name="Grigoriev I.V."/>
            <person name="Nagy L.G."/>
            <person name="Martin F."/>
            <person name="Kauserud H."/>
        </authorList>
    </citation>
    <scope>NUCLEOTIDE SEQUENCE</scope>
    <source>
        <strain evidence="14">9284</strain>
    </source>
</reference>
<dbReference type="PANTHER" id="PTHR32018">
    <property type="entry name" value="RHAMNOGALACTURONATE LYASE FAMILY PROTEIN"/>
    <property type="match status" value="1"/>
</dbReference>
<dbReference type="InterPro" id="IPR011013">
    <property type="entry name" value="Gal_mutarotase_sf_dom"/>
</dbReference>
<name>A0AAD7BE21_9AGAR</name>
<accession>A0AAD7BE21</accession>
<feature type="signal peptide" evidence="11">
    <location>
        <begin position="1"/>
        <end position="19"/>
    </location>
</feature>
<evidence type="ECO:0000256" key="10">
    <source>
        <dbReference type="ARBA" id="ARBA00023326"/>
    </source>
</evidence>
<dbReference type="SUPFAM" id="SSF49452">
    <property type="entry name" value="Starch-binding domain-like"/>
    <property type="match status" value="1"/>
</dbReference>
<evidence type="ECO:0000256" key="8">
    <source>
        <dbReference type="ARBA" id="ARBA00023239"/>
    </source>
</evidence>
<protein>
    <recommendedName>
        <fullName evidence="4">rhamnogalacturonan endolyase</fullName>
        <ecNumber evidence="4">4.2.2.23</ecNumber>
    </recommendedName>
</protein>
<evidence type="ECO:0000313" key="15">
    <source>
        <dbReference type="Proteomes" id="UP001221142"/>
    </source>
</evidence>
<keyword evidence="8" id="KW-0456">Lyase</keyword>
<keyword evidence="7" id="KW-0325">Glycoprotein</keyword>
<organism evidence="14 15">
    <name type="scientific">Roridomyces roridus</name>
    <dbReference type="NCBI Taxonomy" id="1738132"/>
    <lineage>
        <taxon>Eukaryota</taxon>
        <taxon>Fungi</taxon>
        <taxon>Dikarya</taxon>
        <taxon>Basidiomycota</taxon>
        <taxon>Agaricomycotina</taxon>
        <taxon>Agaricomycetes</taxon>
        <taxon>Agaricomycetidae</taxon>
        <taxon>Agaricales</taxon>
        <taxon>Marasmiineae</taxon>
        <taxon>Mycenaceae</taxon>
        <taxon>Roridomyces</taxon>
    </lineage>
</organism>
<keyword evidence="15" id="KW-1185">Reference proteome</keyword>